<evidence type="ECO:0000313" key="11">
    <source>
        <dbReference type="EMBL" id="MFB9641949.1"/>
    </source>
</evidence>
<dbReference type="PROSITE" id="PS51012">
    <property type="entry name" value="ABC_TM2"/>
    <property type="match status" value="1"/>
</dbReference>
<evidence type="ECO:0000256" key="7">
    <source>
        <dbReference type="ARBA" id="ARBA00023136"/>
    </source>
</evidence>
<dbReference type="InterPro" id="IPR013525">
    <property type="entry name" value="ABC2_TM"/>
</dbReference>
<feature type="transmembrane region" description="Helical" evidence="9">
    <location>
        <begin position="129"/>
        <end position="153"/>
    </location>
</feature>
<dbReference type="PANTHER" id="PTHR30294:SF38">
    <property type="entry name" value="TRANSPORT PERMEASE PROTEIN"/>
    <property type="match status" value="1"/>
</dbReference>
<reference evidence="11 12" key="1">
    <citation type="submission" date="2024-09" db="EMBL/GenBank/DDBJ databases">
        <authorList>
            <person name="Sun Q."/>
            <person name="Mori K."/>
        </authorList>
    </citation>
    <scope>NUCLEOTIDE SEQUENCE [LARGE SCALE GENOMIC DNA]</scope>
    <source>
        <strain evidence="11 12">JCM 14321</strain>
    </source>
</reference>
<proteinExistence type="inferred from homology"/>
<evidence type="ECO:0000256" key="5">
    <source>
        <dbReference type="ARBA" id="ARBA00022692"/>
    </source>
</evidence>
<comment type="similarity">
    <text evidence="2 9">Belongs to the ABC-2 integral membrane protein family.</text>
</comment>
<keyword evidence="4 9" id="KW-1003">Cell membrane</keyword>
<evidence type="ECO:0000256" key="1">
    <source>
        <dbReference type="ARBA" id="ARBA00004651"/>
    </source>
</evidence>
<comment type="caution">
    <text evidence="11">The sequence shown here is derived from an EMBL/GenBank/DDBJ whole genome shotgun (WGS) entry which is preliminary data.</text>
</comment>
<dbReference type="InterPro" id="IPR047817">
    <property type="entry name" value="ABC2_TM_bact-type"/>
</dbReference>
<evidence type="ECO:0000256" key="8">
    <source>
        <dbReference type="ARBA" id="ARBA00023251"/>
    </source>
</evidence>
<protein>
    <recommendedName>
        <fullName evidence="9">Transport permease protein</fullName>
    </recommendedName>
</protein>
<dbReference type="InterPro" id="IPR051449">
    <property type="entry name" value="ABC-2_transporter_component"/>
</dbReference>
<gene>
    <name evidence="11" type="ORF">ACFFQV_06560</name>
</gene>
<name>A0ABV5SS85_9MICO</name>
<dbReference type="PANTHER" id="PTHR30294">
    <property type="entry name" value="MEMBRANE COMPONENT OF ABC TRANSPORTER YHHJ-RELATED"/>
    <property type="match status" value="1"/>
</dbReference>
<comment type="subcellular location">
    <subcellularLocation>
        <location evidence="1 9">Cell membrane</location>
        <topology evidence="1 9">Multi-pass membrane protein</topology>
    </subcellularLocation>
</comment>
<evidence type="ECO:0000313" key="12">
    <source>
        <dbReference type="Proteomes" id="UP001589667"/>
    </source>
</evidence>
<evidence type="ECO:0000256" key="2">
    <source>
        <dbReference type="ARBA" id="ARBA00007783"/>
    </source>
</evidence>
<dbReference type="RefSeq" id="WP_157424710.1">
    <property type="nucleotide sequence ID" value="NZ_BAAANI010000007.1"/>
</dbReference>
<feature type="transmembrane region" description="Helical" evidence="9">
    <location>
        <begin position="55"/>
        <end position="73"/>
    </location>
</feature>
<feature type="transmembrane region" description="Helical" evidence="9">
    <location>
        <begin position="24"/>
        <end position="43"/>
    </location>
</feature>
<evidence type="ECO:0000256" key="4">
    <source>
        <dbReference type="ARBA" id="ARBA00022475"/>
    </source>
</evidence>
<feature type="domain" description="ABC transmembrane type-2" evidence="10">
    <location>
        <begin position="11"/>
        <end position="242"/>
    </location>
</feature>
<dbReference type="EMBL" id="JBHMBL010000001">
    <property type="protein sequence ID" value="MFB9641949.1"/>
    <property type="molecule type" value="Genomic_DNA"/>
</dbReference>
<keyword evidence="7 9" id="KW-0472">Membrane</keyword>
<keyword evidence="5 9" id="KW-0812">Transmembrane</keyword>
<keyword evidence="6 9" id="KW-1133">Transmembrane helix</keyword>
<dbReference type="InterPro" id="IPR000412">
    <property type="entry name" value="ABC_2_transport"/>
</dbReference>
<evidence type="ECO:0000256" key="6">
    <source>
        <dbReference type="ARBA" id="ARBA00022989"/>
    </source>
</evidence>
<evidence type="ECO:0000259" key="10">
    <source>
        <dbReference type="PROSITE" id="PS51012"/>
    </source>
</evidence>
<feature type="transmembrane region" description="Helical" evidence="9">
    <location>
        <begin position="94"/>
        <end position="117"/>
    </location>
</feature>
<organism evidence="11 12">
    <name type="scientific">Agromyces lapidis</name>
    <dbReference type="NCBI Taxonomy" id="279574"/>
    <lineage>
        <taxon>Bacteria</taxon>
        <taxon>Bacillati</taxon>
        <taxon>Actinomycetota</taxon>
        <taxon>Actinomycetes</taxon>
        <taxon>Micrococcales</taxon>
        <taxon>Microbacteriaceae</taxon>
        <taxon>Agromyces</taxon>
    </lineage>
</organism>
<evidence type="ECO:0000256" key="9">
    <source>
        <dbReference type="RuleBase" id="RU361157"/>
    </source>
</evidence>
<keyword evidence="8" id="KW-0046">Antibiotic resistance</keyword>
<evidence type="ECO:0000256" key="3">
    <source>
        <dbReference type="ARBA" id="ARBA00022448"/>
    </source>
</evidence>
<dbReference type="PIRSF" id="PIRSF006648">
    <property type="entry name" value="DrrB"/>
    <property type="match status" value="1"/>
</dbReference>
<dbReference type="Proteomes" id="UP001589667">
    <property type="component" value="Unassembled WGS sequence"/>
</dbReference>
<sequence length="244" mass="26395">MTFTRTFATAGRVLGQIRHDHRTVALLLVVPSLLIGLVAWIFVDTDVFTDIGPAMIALFPFIVMFLVTSISTLRERRSGTLERLLSMPMGKGDLILGYALAFGLLAVFQTAIAVSFAVWVCGLEIEGSIWLLFAVAVADALLGTALGLLASAFARTEFQVVQFMPLLVFPQILLGGIFIPREQLPAALEAISEWLPLSFAIDALQAVAADSESPEWIATKLLVIGAWIVGSIVLGSITLRRRTP</sequence>
<keyword evidence="12" id="KW-1185">Reference proteome</keyword>
<accession>A0ABV5SS85</accession>
<feature type="transmembrane region" description="Helical" evidence="9">
    <location>
        <begin position="160"/>
        <end position="179"/>
    </location>
</feature>
<dbReference type="Pfam" id="PF01061">
    <property type="entry name" value="ABC2_membrane"/>
    <property type="match status" value="1"/>
</dbReference>
<keyword evidence="3 9" id="KW-0813">Transport</keyword>
<feature type="transmembrane region" description="Helical" evidence="9">
    <location>
        <begin position="221"/>
        <end position="239"/>
    </location>
</feature>